<name>A0AAV5V8G5_9BILA</name>
<organism evidence="7 8">
    <name type="scientific">Pristionchus fissidentatus</name>
    <dbReference type="NCBI Taxonomy" id="1538716"/>
    <lineage>
        <taxon>Eukaryota</taxon>
        <taxon>Metazoa</taxon>
        <taxon>Ecdysozoa</taxon>
        <taxon>Nematoda</taxon>
        <taxon>Chromadorea</taxon>
        <taxon>Rhabditida</taxon>
        <taxon>Rhabditina</taxon>
        <taxon>Diplogasteromorpha</taxon>
        <taxon>Diplogasteroidea</taxon>
        <taxon>Neodiplogasteridae</taxon>
        <taxon>Pristionchus</taxon>
    </lineage>
</organism>
<dbReference type="InterPro" id="IPR013087">
    <property type="entry name" value="Znf_C2H2_type"/>
</dbReference>
<evidence type="ECO:0000313" key="8">
    <source>
        <dbReference type="Proteomes" id="UP001432322"/>
    </source>
</evidence>
<dbReference type="SUPFAM" id="SSF57667">
    <property type="entry name" value="beta-beta-alpha zinc fingers"/>
    <property type="match status" value="2"/>
</dbReference>
<gene>
    <name evidence="7" type="ORF">PFISCL1PPCAC_7228</name>
</gene>
<evidence type="ECO:0000256" key="1">
    <source>
        <dbReference type="ARBA" id="ARBA00022723"/>
    </source>
</evidence>
<dbReference type="GO" id="GO:0005634">
    <property type="term" value="C:nucleus"/>
    <property type="evidence" value="ECO:0007669"/>
    <property type="project" value="TreeGrafter"/>
</dbReference>
<keyword evidence="3 5" id="KW-0863">Zinc-finger</keyword>
<dbReference type="EMBL" id="BTSY01000002">
    <property type="protein sequence ID" value="GMT15931.1"/>
    <property type="molecule type" value="Genomic_DNA"/>
</dbReference>
<dbReference type="PANTHER" id="PTHR14196">
    <property type="entry name" value="ODD-SKIPPED - RELATED"/>
    <property type="match status" value="1"/>
</dbReference>
<dbReference type="FunFam" id="3.30.160.60:FF:001049">
    <property type="entry name" value="zinc finger protein 319"/>
    <property type="match status" value="1"/>
</dbReference>
<dbReference type="Gene3D" id="3.30.160.60">
    <property type="entry name" value="Classic Zinc Finger"/>
    <property type="match status" value="3"/>
</dbReference>
<dbReference type="GO" id="GO:0000977">
    <property type="term" value="F:RNA polymerase II transcription regulatory region sequence-specific DNA binding"/>
    <property type="evidence" value="ECO:0007669"/>
    <property type="project" value="TreeGrafter"/>
</dbReference>
<feature type="domain" description="C2H2-type" evidence="6">
    <location>
        <begin position="222"/>
        <end position="249"/>
    </location>
</feature>
<dbReference type="Proteomes" id="UP001432322">
    <property type="component" value="Unassembled WGS sequence"/>
</dbReference>
<keyword evidence="4" id="KW-0862">Zinc</keyword>
<evidence type="ECO:0000256" key="3">
    <source>
        <dbReference type="ARBA" id="ARBA00022771"/>
    </source>
</evidence>
<dbReference type="GO" id="GO:0008270">
    <property type="term" value="F:zinc ion binding"/>
    <property type="evidence" value="ECO:0007669"/>
    <property type="project" value="UniProtKB-KW"/>
</dbReference>
<dbReference type="PROSITE" id="PS50157">
    <property type="entry name" value="ZINC_FINGER_C2H2_2"/>
    <property type="match status" value="3"/>
</dbReference>
<dbReference type="SMART" id="SM00355">
    <property type="entry name" value="ZnF_C2H2"/>
    <property type="match status" value="4"/>
</dbReference>
<keyword evidence="2" id="KW-0677">Repeat</keyword>
<evidence type="ECO:0000313" key="7">
    <source>
        <dbReference type="EMBL" id="GMT15931.1"/>
    </source>
</evidence>
<keyword evidence="1" id="KW-0479">Metal-binding</keyword>
<comment type="caution">
    <text evidence="7">The sequence shown here is derived from an EMBL/GenBank/DDBJ whole genome shotgun (WGS) entry which is preliminary data.</text>
</comment>
<feature type="domain" description="C2H2-type" evidence="6">
    <location>
        <begin position="250"/>
        <end position="274"/>
    </location>
</feature>
<evidence type="ECO:0000256" key="4">
    <source>
        <dbReference type="ARBA" id="ARBA00022833"/>
    </source>
</evidence>
<accession>A0AAV5V8G5</accession>
<reference evidence="7" key="1">
    <citation type="submission" date="2023-10" db="EMBL/GenBank/DDBJ databases">
        <title>Genome assembly of Pristionchus species.</title>
        <authorList>
            <person name="Yoshida K."/>
            <person name="Sommer R.J."/>
        </authorList>
    </citation>
    <scope>NUCLEOTIDE SEQUENCE</scope>
    <source>
        <strain evidence="7">RS5133</strain>
    </source>
</reference>
<sequence length="333" mass="38019">MSTPLDDWKKKFERLAKIDKIGNVLLETLKAFDLLSDMPLSFSDLEYVADSINSSVSNTKKNDRKSSIAKLEENDGYSTLRDCCFGVAEVLEFAIRSLIANNLKQNLQASTDSVAEAMLAVDSAMGEEEAGAMMKIANEAVHTGQHEIMVAVKEENDSFASCLPMDVSCMLPKDEEEEELEKYDMHMMSYAGIANSTIVEEPGTSQRSVNPYHSAKPKNKLRQCAYCSKSFSKSYRLRDHERIHTGERPFKCDLCFKTFAQKSNLVTHRNKYHSDVPFYPACRNCGFELKDQRKMIKHLLTIHNEKLYKCSICSEEFDRFNDFVEHRRNSNHI</sequence>
<keyword evidence="8" id="KW-1185">Reference proteome</keyword>
<dbReference type="PROSITE" id="PS00028">
    <property type="entry name" value="ZINC_FINGER_C2H2_1"/>
    <property type="match status" value="3"/>
</dbReference>
<dbReference type="PANTHER" id="PTHR14196:SF12">
    <property type="entry name" value="ZINC FINGER PROTEIN 208-LIKE"/>
    <property type="match status" value="1"/>
</dbReference>
<evidence type="ECO:0000259" key="6">
    <source>
        <dbReference type="PROSITE" id="PS50157"/>
    </source>
</evidence>
<protein>
    <recommendedName>
        <fullName evidence="6">C2H2-type domain-containing protein</fullName>
    </recommendedName>
</protein>
<feature type="domain" description="C2H2-type" evidence="6">
    <location>
        <begin position="308"/>
        <end position="333"/>
    </location>
</feature>
<dbReference type="GO" id="GO:0000981">
    <property type="term" value="F:DNA-binding transcription factor activity, RNA polymerase II-specific"/>
    <property type="evidence" value="ECO:0007669"/>
    <property type="project" value="TreeGrafter"/>
</dbReference>
<evidence type="ECO:0000256" key="2">
    <source>
        <dbReference type="ARBA" id="ARBA00022737"/>
    </source>
</evidence>
<proteinExistence type="predicted"/>
<evidence type="ECO:0000256" key="5">
    <source>
        <dbReference type="PROSITE-ProRule" id="PRU00042"/>
    </source>
</evidence>
<dbReference type="InterPro" id="IPR050717">
    <property type="entry name" value="C2H2-ZF_Transcription_Reg"/>
</dbReference>
<dbReference type="Pfam" id="PF00096">
    <property type="entry name" value="zf-C2H2"/>
    <property type="match status" value="2"/>
</dbReference>
<dbReference type="InterPro" id="IPR036236">
    <property type="entry name" value="Znf_C2H2_sf"/>
</dbReference>
<dbReference type="AlphaFoldDB" id="A0AAV5V8G5"/>